<dbReference type="InterPro" id="IPR035919">
    <property type="entry name" value="EAL_sf"/>
</dbReference>
<dbReference type="Pfam" id="PF21623">
    <property type="entry name" value="HK_sensor_dom_bact"/>
    <property type="match status" value="1"/>
</dbReference>
<dbReference type="PROSITE" id="PS50883">
    <property type="entry name" value="EAL"/>
    <property type="match status" value="1"/>
</dbReference>
<dbReference type="PANTHER" id="PTHR33121:SF70">
    <property type="entry name" value="SIGNALING PROTEIN YKOW"/>
    <property type="match status" value="1"/>
</dbReference>
<proteinExistence type="predicted"/>
<dbReference type="InterPro" id="IPR048760">
    <property type="entry name" value="VP0354-like_sensor_dom"/>
</dbReference>
<organism evidence="11 12">
    <name type="scientific">Fusibacter ferrireducens</name>
    <dbReference type="NCBI Taxonomy" id="2785058"/>
    <lineage>
        <taxon>Bacteria</taxon>
        <taxon>Bacillati</taxon>
        <taxon>Bacillota</taxon>
        <taxon>Clostridia</taxon>
        <taxon>Eubacteriales</taxon>
        <taxon>Eubacteriales Family XII. Incertae Sedis</taxon>
        <taxon>Fusibacter</taxon>
    </lineage>
</organism>
<dbReference type="Gene3D" id="3.20.20.450">
    <property type="entry name" value="EAL domain"/>
    <property type="match status" value="1"/>
</dbReference>
<evidence type="ECO:0000256" key="1">
    <source>
        <dbReference type="ARBA" id="ARBA00004370"/>
    </source>
</evidence>
<keyword evidence="3" id="KW-0808">Transferase</keyword>
<protein>
    <submittedName>
        <fullName evidence="11">EAL domain-containing protein</fullName>
    </submittedName>
</protein>
<dbReference type="RefSeq" id="WP_194703191.1">
    <property type="nucleotide sequence ID" value="NZ_JADKNH010000012.1"/>
</dbReference>
<keyword evidence="8" id="KW-0812">Transmembrane</keyword>
<dbReference type="InterPro" id="IPR001633">
    <property type="entry name" value="EAL_dom"/>
</dbReference>
<gene>
    <name evidence="11" type="ORF">ISU02_17750</name>
</gene>
<evidence type="ECO:0000256" key="7">
    <source>
        <dbReference type="ARBA" id="ARBA00023012"/>
    </source>
</evidence>
<keyword evidence="8" id="KW-0472">Membrane</keyword>
<dbReference type="SUPFAM" id="SSF141868">
    <property type="entry name" value="EAL domain-like"/>
    <property type="match status" value="1"/>
</dbReference>
<dbReference type="InterPro" id="IPR050706">
    <property type="entry name" value="Cyclic-di-GMP_PDE-like"/>
</dbReference>
<dbReference type="Proteomes" id="UP000614200">
    <property type="component" value="Unassembled WGS sequence"/>
</dbReference>
<dbReference type="SMART" id="SM00052">
    <property type="entry name" value="EAL"/>
    <property type="match status" value="1"/>
</dbReference>
<evidence type="ECO:0000256" key="4">
    <source>
        <dbReference type="ARBA" id="ARBA00022741"/>
    </source>
</evidence>
<sequence length="889" mass="103719">MYKKNFSTIRDANILKRYLIYLLPIIILFNIGFSLVYQNEINILEHKFQSKQYEEVGILSFILSTYFDQIHEDLNIIYHSNEFQDYMASTTDQSLEEVILMFERFMHSKPDYVQLRYIDLSGQEIARVDQIEGHVIAIKDLQDKSERYYFKSAAQLAEDQMYISNFDLNVEHGVIVFPYQPVIRFAIPVIRDKLNNGILIINIDGKQFLSILDHYQKKDSRIISTGIFDNQNFWWFSSADAFNIDLTLTDLKTLYEGTFYEKVLAKRSGEFNFQDTNYTISYIKSVTNKDYVFEENYPFGLLSSYSVSDAIKSSENIVLTNGWMRYLMNLILAFIVWQATLYLYNKESEQLMIFASGYISLFTYDGVVITDHMGKLIFCNHVYESTLDYTMAELKQQSDRVVFFKNIEAKINAENAMWEGYVWDEAKNGTQIFKYLRVKAVQNKYKKILYYVGIFSEPKLDTSQVLIENQFWRKHQYIRDEHFTFESVMADFYSKTSRMAVLAIQLSDLRTDERTIHSMDISSISKLLNEQLDNYFHEKYKITFLTEDLIILAVSISYQENAVTELMRRVDTSFDVLKMSDNSVSYFAGIALSPEHGEAISTLFNNALISLRALNQIKRARYLVFDSHLFEMVNREIQIYGDIGKAFRDSDFHVVYQVQKRLDTNKNTGVEALIRWHNNKLGYLLPKEFIPIIEASEYVKSIAKYVIKEVIDHYAPLKPYLPEGFRISINLTEPEFMDKEVIHELLNIIQAGDLEGNYFCFEITESILIESLNQTNEIIDLLHSNGVIVAIDDFGTGYSSLRYLKALKADKLKIDKAFIQDYPQNDNGAMLKAIVRMTEELEIDTVIEGIETQEQYEFCRLNAQHEYQGYYGSKPVAISEISKMFSMSK</sequence>
<evidence type="ECO:0000313" key="11">
    <source>
        <dbReference type="EMBL" id="MBF4694946.1"/>
    </source>
</evidence>
<dbReference type="PROSITE" id="PS50887">
    <property type="entry name" value="GGDEF"/>
    <property type="match status" value="1"/>
</dbReference>
<evidence type="ECO:0000256" key="2">
    <source>
        <dbReference type="ARBA" id="ARBA00022553"/>
    </source>
</evidence>
<dbReference type="Gene3D" id="3.30.450.20">
    <property type="entry name" value="PAS domain"/>
    <property type="match status" value="2"/>
</dbReference>
<comment type="caution">
    <text evidence="11">The sequence shown here is derived from an EMBL/GenBank/DDBJ whole genome shotgun (WGS) entry which is preliminary data.</text>
</comment>
<keyword evidence="8" id="KW-1133">Transmembrane helix</keyword>
<evidence type="ECO:0000313" key="12">
    <source>
        <dbReference type="Proteomes" id="UP000614200"/>
    </source>
</evidence>
<keyword evidence="2" id="KW-0597">Phosphoprotein</keyword>
<keyword evidence="7" id="KW-0902">Two-component regulatory system</keyword>
<accession>A0ABR9ZWW7</accession>
<feature type="transmembrane region" description="Helical" evidence="8">
    <location>
        <begin position="18"/>
        <end position="37"/>
    </location>
</feature>
<evidence type="ECO:0000256" key="5">
    <source>
        <dbReference type="ARBA" id="ARBA00022777"/>
    </source>
</evidence>
<dbReference type="InterPro" id="IPR035965">
    <property type="entry name" value="PAS-like_dom_sf"/>
</dbReference>
<dbReference type="PANTHER" id="PTHR33121">
    <property type="entry name" value="CYCLIC DI-GMP PHOSPHODIESTERASE PDEF"/>
    <property type="match status" value="1"/>
</dbReference>
<name>A0ABR9ZWW7_9FIRM</name>
<dbReference type="Pfam" id="PF00563">
    <property type="entry name" value="EAL"/>
    <property type="match status" value="1"/>
</dbReference>
<evidence type="ECO:0000259" key="10">
    <source>
        <dbReference type="PROSITE" id="PS50887"/>
    </source>
</evidence>
<feature type="domain" description="GGDEF" evidence="10">
    <location>
        <begin position="497"/>
        <end position="627"/>
    </location>
</feature>
<dbReference type="SUPFAM" id="SSF103190">
    <property type="entry name" value="Sensory domain-like"/>
    <property type="match status" value="1"/>
</dbReference>
<evidence type="ECO:0000259" key="9">
    <source>
        <dbReference type="PROSITE" id="PS50883"/>
    </source>
</evidence>
<keyword evidence="5" id="KW-0418">Kinase</keyword>
<dbReference type="CDD" id="cd01948">
    <property type="entry name" value="EAL"/>
    <property type="match status" value="1"/>
</dbReference>
<feature type="domain" description="EAL" evidence="9">
    <location>
        <begin position="636"/>
        <end position="889"/>
    </location>
</feature>
<evidence type="ECO:0000256" key="3">
    <source>
        <dbReference type="ARBA" id="ARBA00022679"/>
    </source>
</evidence>
<dbReference type="SUPFAM" id="SSF55785">
    <property type="entry name" value="PYP-like sensor domain (PAS domain)"/>
    <property type="match status" value="1"/>
</dbReference>
<keyword evidence="6" id="KW-0067">ATP-binding</keyword>
<evidence type="ECO:0000256" key="6">
    <source>
        <dbReference type="ARBA" id="ARBA00022840"/>
    </source>
</evidence>
<dbReference type="EMBL" id="JADKNH010000012">
    <property type="protein sequence ID" value="MBF4694946.1"/>
    <property type="molecule type" value="Genomic_DNA"/>
</dbReference>
<dbReference type="InterPro" id="IPR000160">
    <property type="entry name" value="GGDEF_dom"/>
</dbReference>
<reference evidence="11 12" key="1">
    <citation type="submission" date="2020-11" db="EMBL/GenBank/DDBJ databases">
        <title>Fusibacter basophilias sp. nov.</title>
        <authorList>
            <person name="Qiu D."/>
        </authorList>
    </citation>
    <scope>NUCLEOTIDE SEQUENCE [LARGE SCALE GENOMIC DNA]</scope>
    <source>
        <strain evidence="11 12">Q10-2</strain>
    </source>
</reference>
<keyword evidence="4" id="KW-0547">Nucleotide-binding</keyword>
<dbReference type="InterPro" id="IPR029151">
    <property type="entry name" value="Sensor-like_sf"/>
</dbReference>
<evidence type="ECO:0000256" key="8">
    <source>
        <dbReference type="SAM" id="Phobius"/>
    </source>
</evidence>
<keyword evidence="12" id="KW-1185">Reference proteome</keyword>
<comment type="subcellular location">
    <subcellularLocation>
        <location evidence="1">Membrane</location>
    </subcellularLocation>
</comment>